<dbReference type="SUPFAM" id="SSF48179">
    <property type="entry name" value="6-phosphogluconate dehydrogenase C-terminal domain-like"/>
    <property type="match status" value="1"/>
</dbReference>
<evidence type="ECO:0000256" key="9">
    <source>
        <dbReference type="PIRSR" id="PIRSR000105-3"/>
    </source>
</evidence>
<feature type="binding site" evidence="8">
    <location>
        <position position="277"/>
    </location>
    <ligand>
        <name>NAD(+)</name>
        <dbReference type="ChEBI" id="CHEBI:57540"/>
    </ligand>
</feature>
<feature type="binding site" evidence="8">
    <location>
        <position position="36"/>
    </location>
    <ligand>
        <name>NAD(+)</name>
        <dbReference type="ChEBI" id="CHEBI:57540"/>
    </ligand>
</feature>
<dbReference type="SUPFAM" id="SSF51735">
    <property type="entry name" value="NAD(P)-binding Rossmann-fold domains"/>
    <property type="match status" value="1"/>
</dbReference>
<dbReference type="PIRSF" id="PIRSF000105">
    <property type="entry name" value="HCDH"/>
    <property type="match status" value="1"/>
</dbReference>
<dbReference type="Pfam" id="PF02737">
    <property type="entry name" value="3HCDH_N"/>
    <property type="match status" value="1"/>
</dbReference>
<comment type="catalytic activity">
    <reaction evidence="6">
        <text>a 4-saturated-(3S)-3-hydroxyacyl-CoA = a (3E)-enoyl-CoA + H2O</text>
        <dbReference type="Rhea" id="RHEA:20724"/>
        <dbReference type="ChEBI" id="CHEBI:15377"/>
        <dbReference type="ChEBI" id="CHEBI:58521"/>
        <dbReference type="ChEBI" id="CHEBI:137480"/>
        <dbReference type="EC" id="4.2.1.17"/>
    </reaction>
</comment>
<dbReference type="AlphaFoldDB" id="A0AAV1I3F4"/>
<dbReference type="GO" id="GO:0004300">
    <property type="term" value="F:enoyl-CoA hydratase activity"/>
    <property type="evidence" value="ECO:0007669"/>
    <property type="project" value="UniProtKB-EC"/>
</dbReference>
<comment type="caution">
    <text evidence="12">The sequence shown here is derived from an EMBL/GenBank/DDBJ whole genome shotgun (WGS) entry which is preliminary data.</text>
</comment>
<evidence type="ECO:0000256" key="7">
    <source>
        <dbReference type="PIRSR" id="PIRSR000105-1"/>
    </source>
</evidence>
<dbReference type="Gene3D" id="1.10.1040.10">
    <property type="entry name" value="N-(1-d-carboxylethyl)-l-norvaline Dehydrogenase, domain 2"/>
    <property type="match status" value="1"/>
</dbReference>
<dbReference type="PANTHER" id="PTHR48075">
    <property type="entry name" value="3-HYDROXYACYL-COA DEHYDROGENASE FAMILY PROTEIN"/>
    <property type="match status" value="1"/>
</dbReference>
<evidence type="ECO:0000256" key="1">
    <source>
        <dbReference type="ARBA" id="ARBA00005005"/>
    </source>
</evidence>
<dbReference type="FunFam" id="3.40.50.720:FF:000009">
    <property type="entry name" value="Fatty oxidation complex, alpha subunit"/>
    <property type="match status" value="1"/>
</dbReference>
<comment type="catalytic activity">
    <reaction evidence="5">
        <text>a (3S)-3-hydroxyacyl-CoA = a (2E)-enoyl-CoA + H2O</text>
        <dbReference type="Rhea" id="RHEA:16105"/>
        <dbReference type="ChEBI" id="CHEBI:15377"/>
        <dbReference type="ChEBI" id="CHEBI:57318"/>
        <dbReference type="ChEBI" id="CHEBI:58856"/>
        <dbReference type="EC" id="4.2.1.17"/>
    </reaction>
</comment>
<gene>
    <name evidence="12" type="ORF">CVIRNUC_003810</name>
</gene>
<dbReference type="Pfam" id="PF00725">
    <property type="entry name" value="3HCDH"/>
    <property type="match status" value="1"/>
</dbReference>
<feature type="site" description="Important for catalytic activity" evidence="7">
    <location>
        <position position="143"/>
    </location>
</feature>
<dbReference type="PROSITE" id="PS00067">
    <property type="entry name" value="3HCDH"/>
    <property type="match status" value="1"/>
</dbReference>
<evidence type="ECO:0008006" key="14">
    <source>
        <dbReference type="Google" id="ProtNLM"/>
    </source>
</evidence>
<dbReference type="GO" id="GO:0006631">
    <property type="term" value="P:fatty acid metabolic process"/>
    <property type="evidence" value="ECO:0007669"/>
    <property type="project" value="InterPro"/>
</dbReference>
<feature type="binding site" evidence="8">
    <location>
        <position position="95"/>
    </location>
    <ligand>
        <name>NAD(+)</name>
        <dbReference type="ChEBI" id="CHEBI:57540"/>
    </ligand>
</feature>
<feature type="domain" description="3-hydroxyacyl-CoA dehydrogenase NAD binding" evidence="11">
    <location>
        <begin position="10"/>
        <end position="183"/>
    </location>
</feature>
<dbReference type="EMBL" id="CAUYUE010000004">
    <property type="protein sequence ID" value="CAK0770867.1"/>
    <property type="molecule type" value="Genomic_DNA"/>
</dbReference>
<evidence type="ECO:0000256" key="2">
    <source>
        <dbReference type="ARBA" id="ARBA00007005"/>
    </source>
</evidence>
<dbReference type="PANTHER" id="PTHR48075:SF5">
    <property type="entry name" value="3-HYDROXYBUTYRYL-COA DEHYDROGENASE"/>
    <property type="match status" value="1"/>
</dbReference>
<sequence length="290" mass="31716">MHSKLPRLLGVLGAGQMGAGIAQLAAMKGLDVILCDMHSAAVERSIAATNRSLSKMVSKQQLTQEQADSAFSRIRRVTDMQVLGQADFVVEAINECETSKKAAFLLLDRIMKPEAMLASNTSSISITRLAAVTRQPHRVIGMHYMNPVVTMKLVELIRGIATSEETFNTAQELAQFLGKETCISQDRPGFIVNRVLMPMINEAFYTLMEGVGSAEDIDRGMKLGTNQPMGPLQLADFIGLDTCLSIMRVLHSGTGDSKYRPCPLLVQYVDAGWLGNKVYKGVFDYPKPAC</sequence>
<keyword evidence="4" id="KW-0560">Oxidoreductase</keyword>
<feature type="binding site" evidence="9">
    <location>
        <position position="122"/>
    </location>
    <ligand>
        <name>CoA</name>
        <dbReference type="ChEBI" id="CHEBI:57287"/>
    </ligand>
</feature>
<reference evidence="12 13" key="1">
    <citation type="submission" date="2023-10" db="EMBL/GenBank/DDBJ databases">
        <authorList>
            <person name="Maclean D."/>
            <person name="Macfadyen A."/>
        </authorList>
    </citation>
    <scope>NUCLEOTIDE SEQUENCE [LARGE SCALE GENOMIC DNA]</scope>
</reference>
<evidence type="ECO:0000256" key="3">
    <source>
        <dbReference type="ARBA" id="ARBA00009463"/>
    </source>
</evidence>
<evidence type="ECO:0000259" key="10">
    <source>
        <dbReference type="Pfam" id="PF00725"/>
    </source>
</evidence>
<dbReference type="Proteomes" id="UP001314263">
    <property type="component" value="Unassembled WGS sequence"/>
</dbReference>
<dbReference type="InterPro" id="IPR022694">
    <property type="entry name" value="3-OHacyl-CoA_DH"/>
</dbReference>
<feature type="domain" description="3-hydroxyacyl-CoA dehydrogenase C-terminal" evidence="10">
    <location>
        <begin position="189"/>
        <end position="285"/>
    </location>
</feature>
<feature type="binding site" evidence="8">
    <location>
        <position position="122"/>
    </location>
    <ligand>
        <name>NAD(+)</name>
        <dbReference type="ChEBI" id="CHEBI:57540"/>
    </ligand>
</feature>
<feature type="binding site" evidence="8">
    <location>
        <begin position="13"/>
        <end position="18"/>
    </location>
    <ligand>
        <name>NAD(+)</name>
        <dbReference type="ChEBI" id="CHEBI:57540"/>
    </ligand>
</feature>
<dbReference type="InterPro" id="IPR008927">
    <property type="entry name" value="6-PGluconate_DH-like_C_sf"/>
</dbReference>
<dbReference type="InterPro" id="IPR036291">
    <property type="entry name" value="NAD(P)-bd_dom_sf"/>
</dbReference>
<dbReference type="InterPro" id="IPR006108">
    <property type="entry name" value="3HC_DH_C"/>
</dbReference>
<dbReference type="Gene3D" id="3.40.50.720">
    <property type="entry name" value="NAD(P)-binding Rossmann-like Domain"/>
    <property type="match status" value="1"/>
</dbReference>
<dbReference type="InterPro" id="IPR006180">
    <property type="entry name" value="3-OHacyl-CoA_DH_CS"/>
</dbReference>
<keyword evidence="13" id="KW-1185">Reference proteome</keyword>
<dbReference type="GO" id="GO:0016616">
    <property type="term" value="F:oxidoreductase activity, acting on the CH-OH group of donors, NAD or NADP as acceptor"/>
    <property type="evidence" value="ECO:0007669"/>
    <property type="project" value="InterPro"/>
</dbReference>
<evidence type="ECO:0000313" key="13">
    <source>
        <dbReference type="Proteomes" id="UP001314263"/>
    </source>
</evidence>
<name>A0AAV1I3F4_9CHLO</name>
<organism evidence="12 13">
    <name type="scientific">Coccomyxa viridis</name>
    <dbReference type="NCBI Taxonomy" id="1274662"/>
    <lineage>
        <taxon>Eukaryota</taxon>
        <taxon>Viridiplantae</taxon>
        <taxon>Chlorophyta</taxon>
        <taxon>core chlorophytes</taxon>
        <taxon>Trebouxiophyceae</taxon>
        <taxon>Trebouxiophyceae incertae sedis</taxon>
        <taxon>Coccomyxaceae</taxon>
        <taxon>Coccomyxa</taxon>
    </lineage>
</organism>
<dbReference type="InterPro" id="IPR006176">
    <property type="entry name" value="3-OHacyl-CoA_DH_NAD-bd"/>
</dbReference>
<evidence type="ECO:0000256" key="5">
    <source>
        <dbReference type="ARBA" id="ARBA00023709"/>
    </source>
</evidence>
<feature type="binding site" evidence="9">
    <location>
        <position position="52"/>
    </location>
    <ligand>
        <name>CoA</name>
        <dbReference type="ChEBI" id="CHEBI:57287"/>
    </ligand>
</feature>
<accession>A0AAV1I3F4</accession>
<protein>
    <recommendedName>
        <fullName evidence="14">3-hydroxybutyryl-CoA dehydrogenase</fullName>
    </recommendedName>
</protein>
<evidence type="ECO:0000256" key="4">
    <source>
        <dbReference type="ARBA" id="ARBA00023002"/>
    </source>
</evidence>
<evidence type="ECO:0000256" key="8">
    <source>
        <dbReference type="PIRSR" id="PIRSR000105-2"/>
    </source>
</evidence>
<dbReference type="InterPro" id="IPR013328">
    <property type="entry name" value="6PGD_dom2"/>
</dbReference>
<evidence type="ECO:0000313" key="12">
    <source>
        <dbReference type="EMBL" id="CAK0770867.1"/>
    </source>
</evidence>
<proteinExistence type="inferred from homology"/>
<comment type="similarity">
    <text evidence="3">Belongs to the 3-hydroxyacyl-CoA dehydrogenase family.</text>
</comment>
<dbReference type="GO" id="GO:0070403">
    <property type="term" value="F:NAD+ binding"/>
    <property type="evidence" value="ECO:0007669"/>
    <property type="project" value="InterPro"/>
</dbReference>
<comment type="pathway">
    <text evidence="1">Lipid metabolism; fatty acid beta-oxidation.</text>
</comment>
<feature type="binding site" evidence="8">
    <location>
        <position position="146"/>
    </location>
    <ligand>
        <name>NAD(+)</name>
        <dbReference type="ChEBI" id="CHEBI:57540"/>
    </ligand>
</feature>
<feature type="binding site" evidence="9">
    <location>
        <position position="59"/>
    </location>
    <ligand>
        <name>CoA</name>
        <dbReference type="ChEBI" id="CHEBI:57287"/>
    </ligand>
</feature>
<keyword evidence="8" id="KW-0520">NAD</keyword>
<comment type="similarity">
    <text evidence="2">In the central section; belongs to the 3-hydroxyacyl-CoA dehydrogenase family.</text>
</comment>
<evidence type="ECO:0000259" key="11">
    <source>
        <dbReference type="Pfam" id="PF02737"/>
    </source>
</evidence>
<evidence type="ECO:0000256" key="6">
    <source>
        <dbReference type="ARBA" id="ARBA00023717"/>
    </source>
</evidence>
<feature type="binding site" evidence="8">
    <location>
        <position position="100"/>
    </location>
    <ligand>
        <name>NAD(+)</name>
        <dbReference type="ChEBI" id="CHEBI:57540"/>
    </ligand>
</feature>